<dbReference type="Gene3D" id="1.20.1280.50">
    <property type="match status" value="1"/>
</dbReference>
<reference evidence="3" key="1">
    <citation type="submission" date="2024-06" db="EMBL/GenBank/DDBJ databases">
        <authorList>
            <person name="Ryan C."/>
        </authorList>
    </citation>
    <scope>NUCLEOTIDE SEQUENCE [LARGE SCALE GENOMIC DNA]</scope>
</reference>
<accession>A0ABC9FMZ0</accession>
<dbReference type="SMART" id="SM00256">
    <property type="entry name" value="FBOX"/>
    <property type="match status" value="1"/>
</dbReference>
<dbReference type="PANTHER" id="PTHR32133:SF285">
    <property type="entry name" value="F-BOX DOMAIN-CONTAINING PROTEIN"/>
    <property type="match status" value="1"/>
</dbReference>
<dbReference type="InterPro" id="IPR001810">
    <property type="entry name" value="F-box_dom"/>
</dbReference>
<dbReference type="CDD" id="cd09917">
    <property type="entry name" value="F-box_SF"/>
    <property type="match status" value="1"/>
</dbReference>
<reference evidence="2 3" key="2">
    <citation type="submission" date="2024-10" db="EMBL/GenBank/DDBJ databases">
        <authorList>
            <person name="Ryan C."/>
        </authorList>
    </citation>
    <scope>NUCLEOTIDE SEQUENCE [LARGE SCALE GENOMIC DNA]</scope>
</reference>
<evidence type="ECO:0000313" key="2">
    <source>
        <dbReference type="EMBL" id="CAL5077916.1"/>
    </source>
</evidence>
<sequence length="382" mass="42149">MAPPPPELLEELVEEILLRLPSDDPASLARAALVSKRWRRLISGGGFIRRLSEFHRSSPPLLGFLCNQFHAGSLFVPTPSSSFRPSNANRHGLRAIHACHGRVLLHHAQWGREGLFVWDPIADKQRELPMGPQLFPTGWNAAVLCGEAGCDHLGCHRGPFLVVFVGHGHDDNAFSLVYSSEANAWSKPIYVEGQHEYAFEMGNSVLLGSTLYFKASNYGRVLKYDLLTQKMSPAVRLPAEVQGTQMRQRNNTVLIATEDGRLGFAFAAVHESNRGYALYLSSREHGPDDDDEGARWAQDKVIMLDGLKIDAGSEVQVAGFAGNRAGGVVFIWTCAGFFTVDLKSWKSKKVGESIGFSPIVVPYVSFCIPVPEQSKTRSSLYR</sequence>
<protein>
    <recommendedName>
        <fullName evidence="1">F-box domain-containing protein</fullName>
    </recommendedName>
</protein>
<evidence type="ECO:0000313" key="3">
    <source>
        <dbReference type="Proteomes" id="UP001497457"/>
    </source>
</evidence>
<dbReference type="AlphaFoldDB" id="A0ABC9FMZ0"/>
<organism evidence="2 3">
    <name type="scientific">Urochloa decumbens</name>
    <dbReference type="NCBI Taxonomy" id="240449"/>
    <lineage>
        <taxon>Eukaryota</taxon>
        <taxon>Viridiplantae</taxon>
        <taxon>Streptophyta</taxon>
        <taxon>Embryophyta</taxon>
        <taxon>Tracheophyta</taxon>
        <taxon>Spermatophyta</taxon>
        <taxon>Magnoliopsida</taxon>
        <taxon>Liliopsida</taxon>
        <taxon>Poales</taxon>
        <taxon>Poaceae</taxon>
        <taxon>PACMAD clade</taxon>
        <taxon>Panicoideae</taxon>
        <taxon>Panicodae</taxon>
        <taxon>Paniceae</taxon>
        <taxon>Melinidinae</taxon>
        <taxon>Urochloa</taxon>
    </lineage>
</organism>
<dbReference type="SUPFAM" id="SSF81383">
    <property type="entry name" value="F-box domain"/>
    <property type="match status" value="1"/>
</dbReference>
<dbReference type="InterPro" id="IPR036047">
    <property type="entry name" value="F-box-like_dom_sf"/>
</dbReference>
<keyword evidence="3" id="KW-1185">Reference proteome</keyword>
<dbReference type="Pfam" id="PF00646">
    <property type="entry name" value="F-box"/>
    <property type="match status" value="1"/>
</dbReference>
<gene>
    <name evidence="2" type="ORF">URODEC1_LOCUS106872</name>
</gene>
<feature type="domain" description="F-box" evidence="1">
    <location>
        <begin position="8"/>
        <end position="51"/>
    </location>
</feature>
<dbReference type="EMBL" id="OZ075117">
    <property type="protein sequence ID" value="CAL5077916.1"/>
    <property type="molecule type" value="Genomic_DNA"/>
</dbReference>
<name>A0ABC9FMZ0_9POAL</name>
<dbReference type="Proteomes" id="UP001497457">
    <property type="component" value="Chromosome 7b"/>
</dbReference>
<proteinExistence type="predicted"/>
<evidence type="ECO:0000259" key="1">
    <source>
        <dbReference type="SMART" id="SM00256"/>
    </source>
</evidence>
<dbReference type="PANTHER" id="PTHR32133">
    <property type="entry name" value="OS07G0120400 PROTEIN"/>
    <property type="match status" value="1"/>
</dbReference>